<dbReference type="EMBL" id="PKPP01000333">
    <property type="protein sequence ID" value="PWA94125.1"/>
    <property type="molecule type" value="Genomic_DNA"/>
</dbReference>
<dbReference type="Gene3D" id="1.10.560.10">
    <property type="entry name" value="GroEL-like equatorial domain"/>
    <property type="match status" value="1"/>
</dbReference>
<evidence type="ECO:0000313" key="6">
    <source>
        <dbReference type="EMBL" id="PWA94125.1"/>
    </source>
</evidence>
<gene>
    <name evidence="6" type="ORF">CTI12_AA063770</name>
    <name evidence="5" type="ORF">CTI12_AA278010</name>
</gene>
<dbReference type="InterPro" id="IPR027413">
    <property type="entry name" value="GROEL-like_equatorial_sf"/>
</dbReference>
<proteinExistence type="predicted"/>
<keyword evidence="2" id="KW-0067">ATP-binding</keyword>
<evidence type="ECO:0000313" key="5">
    <source>
        <dbReference type="EMBL" id="PWA71689.1"/>
    </source>
</evidence>
<evidence type="ECO:0000313" key="7">
    <source>
        <dbReference type="Proteomes" id="UP000245207"/>
    </source>
</evidence>
<keyword evidence="4" id="KW-0732">Signal</keyword>
<dbReference type="InterPro" id="IPR002423">
    <property type="entry name" value="Cpn60/GroEL/TCP-1"/>
</dbReference>
<dbReference type="GO" id="GO:0140662">
    <property type="term" value="F:ATP-dependent protein folding chaperone"/>
    <property type="evidence" value="ECO:0007669"/>
    <property type="project" value="InterPro"/>
</dbReference>
<keyword evidence="1" id="KW-0547">Nucleotide-binding</keyword>
<evidence type="ECO:0000256" key="2">
    <source>
        <dbReference type="ARBA" id="ARBA00022840"/>
    </source>
</evidence>
<name>A0A2U1NDV1_ARTAN</name>
<organism evidence="5 7">
    <name type="scientific">Artemisia annua</name>
    <name type="common">Sweet wormwood</name>
    <dbReference type="NCBI Taxonomy" id="35608"/>
    <lineage>
        <taxon>Eukaryota</taxon>
        <taxon>Viridiplantae</taxon>
        <taxon>Streptophyta</taxon>
        <taxon>Embryophyta</taxon>
        <taxon>Tracheophyta</taxon>
        <taxon>Spermatophyta</taxon>
        <taxon>Magnoliopsida</taxon>
        <taxon>eudicotyledons</taxon>
        <taxon>Gunneridae</taxon>
        <taxon>Pentapetalae</taxon>
        <taxon>asterids</taxon>
        <taxon>campanulids</taxon>
        <taxon>Asterales</taxon>
        <taxon>Asteraceae</taxon>
        <taxon>Asteroideae</taxon>
        <taxon>Anthemideae</taxon>
        <taxon>Artemisiinae</taxon>
        <taxon>Artemisia</taxon>
    </lineage>
</organism>
<dbReference type="Proteomes" id="UP000245207">
    <property type="component" value="Unassembled WGS sequence"/>
</dbReference>
<dbReference type="InterPro" id="IPR017998">
    <property type="entry name" value="Chaperone_TCP-1"/>
</dbReference>
<accession>A0A2U1NDV1</accession>
<sequence length="110" mass="12078">MSWPTKHLAKGLMLSMLSHELCFAIPTTIADNAGLDGAELIAQLRAEHHKENNNAGIDVITGSVGDMSELEIYEAFKVKQAVLLSATKTAETILRVDEIITCAPRREDRM</sequence>
<evidence type="ECO:0000256" key="4">
    <source>
        <dbReference type="SAM" id="SignalP"/>
    </source>
</evidence>
<feature type="chain" id="PRO_5036052168" evidence="4">
    <location>
        <begin position="25"/>
        <end position="110"/>
    </location>
</feature>
<keyword evidence="7" id="KW-1185">Reference proteome</keyword>
<dbReference type="SUPFAM" id="SSF48592">
    <property type="entry name" value="GroEL equatorial domain-like"/>
    <property type="match status" value="1"/>
</dbReference>
<dbReference type="STRING" id="35608.A0A2U1NDV1"/>
<dbReference type="Pfam" id="PF00118">
    <property type="entry name" value="Cpn60_TCP1"/>
    <property type="match status" value="1"/>
</dbReference>
<feature type="signal peptide" evidence="4">
    <location>
        <begin position="1"/>
        <end position="24"/>
    </location>
</feature>
<keyword evidence="3" id="KW-0143">Chaperone</keyword>
<dbReference type="AlphaFoldDB" id="A0A2U1NDV1"/>
<dbReference type="PANTHER" id="PTHR11353">
    <property type="entry name" value="CHAPERONIN"/>
    <property type="match status" value="1"/>
</dbReference>
<dbReference type="OrthoDB" id="10259763at2759"/>
<evidence type="ECO:0000256" key="3">
    <source>
        <dbReference type="ARBA" id="ARBA00023186"/>
    </source>
</evidence>
<reference evidence="5 7" key="1">
    <citation type="journal article" date="2018" name="Mol. Plant">
        <title>The genome of Artemisia annua provides insight into the evolution of Asteraceae family and artemisinin biosynthesis.</title>
        <authorList>
            <person name="Shen Q."/>
            <person name="Zhang L."/>
            <person name="Liao Z."/>
            <person name="Wang S."/>
            <person name="Yan T."/>
            <person name="Shi P."/>
            <person name="Liu M."/>
            <person name="Fu X."/>
            <person name="Pan Q."/>
            <person name="Wang Y."/>
            <person name="Lv Z."/>
            <person name="Lu X."/>
            <person name="Zhang F."/>
            <person name="Jiang W."/>
            <person name="Ma Y."/>
            <person name="Chen M."/>
            <person name="Hao X."/>
            <person name="Li L."/>
            <person name="Tang Y."/>
            <person name="Lv G."/>
            <person name="Zhou Y."/>
            <person name="Sun X."/>
            <person name="Brodelius P.E."/>
            <person name="Rose J.K.C."/>
            <person name="Tang K."/>
        </authorList>
    </citation>
    <scope>NUCLEOTIDE SEQUENCE [LARGE SCALE GENOMIC DNA]</scope>
    <source>
        <strain evidence="7">cv. Huhao1</strain>
        <tissue evidence="5">Leaf</tissue>
    </source>
</reference>
<dbReference type="GO" id="GO:0005524">
    <property type="term" value="F:ATP binding"/>
    <property type="evidence" value="ECO:0007669"/>
    <property type="project" value="UniProtKB-KW"/>
</dbReference>
<comment type="caution">
    <text evidence="5">The sequence shown here is derived from an EMBL/GenBank/DDBJ whole genome shotgun (WGS) entry which is preliminary data.</text>
</comment>
<protein>
    <submittedName>
        <fullName evidence="5">T-complex protein 1 subunit beta</fullName>
    </submittedName>
</protein>
<dbReference type="EMBL" id="PKPP01003036">
    <property type="protein sequence ID" value="PWA71689.1"/>
    <property type="molecule type" value="Genomic_DNA"/>
</dbReference>
<evidence type="ECO:0000256" key="1">
    <source>
        <dbReference type="ARBA" id="ARBA00022741"/>
    </source>
</evidence>